<organism evidence="1 2">
    <name type="scientific">Acinetobacter bohemicus ANC 3994</name>
    <dbReference type="NCBI Taxonomy" id="1217715"/>
    <lineage>
        <taxon>Bacteria</taxon>
        <taxon>Pseudomonadati</taxon>
        <taxon>Pseudomonadota</taxon>
        <taxon>Gammaproteobacteria</taxon>
        <taxon>Moraxellales</taxon>
        <taxon>Moraxellaceae</taxon>
        <taxon>Acinetobacter</taxon>
    </lineage>
</organism>
<dbReference type="PATRIC" id="fig|1217715.3.peg.2160"/>
<evidence type="ECO:0000313" key="2">
    <source>
        <dbReference type="Proteomes" id="UP000013086"/>
    </source>
</evidence>
<proteinExistence type="predicted"/>
<name>N8Q806_9GAMM</name>
<protein>
    <submittedName>
        <fullName evidence="1">Uncharacterized protein</fullName>
    </submittedName>
</protein>
<comment type="caution">
    <text evidence="1">The sequence shown here is derived from an EMBL/GenBank/DDBJ whole genome shotgun (WGS) entry which is preliminary data.</text>
</comment>
<dbReference type="HOGENOM" id="CLU_2968745_0_0_6"/>
<sequence length="58" mass="6488">MRNNNITEFKNICTDSIVGTAHLLGRVDLEAILACITKDQASAEYIKITRILFKPLIP</sequence>
<accession>N8Q806</accession>
<dbReference type="Proteomes" id="UP000013086">
    <property type="component" value="Unassembled WGS sequence"/>
</dbReference>
<dbReference type="EMBL" id="APOH01000015">
    <property type="protein sequence ID" value="ENU19353.1"/>
    <property type="molecule type" value="Genomic_DNA"/>
</dbReference>
<reference evidence="1 2" key="1">
    <citation type="submission" date="2013-02" db="EMBL/GenBank/DDBJ databases">
        <title>The Genome Sequence of Acinetobacter sp. ANC 3994.</title>
        <authorList>
            <consortium name="The Broad Institute Genome Sequencing Platform"/>
            <consortium name="The Broad Institute Genome Sequencing Center for Infectious Disease"/>
            <person name="Cerqueira G."/>
            <person name="Feldgarden M."/>
            <person name="Courvalin P."/>
            <person name="Perichon B."/>
            <person name="Grillot-Courvalin C."/>
            <person name="Clermont D."/>
            <person name="Rocha E."/>
            <person name="Yoon E.-J."/>
            <person name="Nemec A."/>
            <person name="Walker B."/>
            <person name="Young S.K."/>
            <person name="Zeng Q."/>
            <person name="Gargeya S."/>
            <person name="Fitzgerald M."/>
            <person name="Haas B."/>
            <person name="Abouelleil A."/>
            <person name="Alvarado L."/>
            <person name="Arachchi H.M."/>
            <person name="Berlin A.M."/>
            <person name="Chapman S.B."/>
            <person name="Dewar J."/>
            <person name="Goldberg J."/>
            <person name="Griggs A."/>
            <person name="Gujja S."/>
            <person name="Hansen M."/>
            <person name="Howarth C."/>
            <person name="Imamovic A."/>
            <person name="Larimer J."/>
            <person name="McCowan C."/>
            <person name="Murphy C."/>
            <person name="Neiman D."/>
            <person name="Pearson M."/>
            <person name="Priest M."/>
            <person name="Roberts A."/>
            <person name="Saif S."/>
            <person name="Shea T."/>
            <person name="Sisk P."/>
            <person name="Sykes S."/>
            <person name="Wortman J."/>
            <person name="Nusbaum C."/>
            <person name="Birren B."/>
        </authorList>
    </citation>
    <scope>NUCLEOTIDE SEQUENCE [LARGE SCALE GENOMIC DNA]</scope>
    <source>
        <strain evidence="1 2">ANC 3994</strain>
    </source>
</reference>
<evidence type="ECO:0000313" key="1">
    <source>
        <dbReference type="EMBL" id="ENU19353.1"/>
    </source>
</evidence>
<gene>
    <name evidence="1" type="ORF">F994_02212</name>
</gene>
<dbReference type="AlphaFoldDB" id="N8Q806"/>